<feature type="compositionally biased region" description="Low complexity" evidence="1">
    <location>
        <begin position="85"/>
        <end position="112"/>
    </location>
</feature>
<evidence type="ECO:0000313" key="4">
    <source>
        <dbReference type="Proteomes" id="UP000578077"/>
    </source>
</evidence>
<dbReference type="InterPro" id="IPR025323">
    <property type="entry name" value="DUF4229"/>
</dbReference>
<feature type="region of interest" description="Disordered" evidence="1">
    <location>
        <begin position="74"/>
        <end position="143"/>
    </location>
</feature>
<reference evidence="3 4" key="1">
    <citation type="submission" date="2020-08" db="EMBL/GenBank/DDBJ databases">
        <title>Sequencing the genomes of 1000 actinobacteria strains.</title>
        <authorList>
            <person name="Klenk H.-P."/>
        </authorList>
    </citation>
    <scope>NUCLEOTIDE SEQUENCE [LARGE SCALE GENOMIC DNA]</scope>
    <source>
        <strain evidence="3 4">DSM 44593</strain>
    </source>
</reference>
<dbReference type="RefSeq" id="WP_184634149.1">
    <property type="nucleotide sequence ID" value="NZ_BAABKT010000023.1"/>
</dbReference>
<evidence type="ECO:0008006" key="5">
    <source>
        <dbReference type="Google" id="ProtNLM"/>
    </source>
</evidence>
<dbReference type="EMBL" id="JACHLY010000001">
    <property type="protein sequence ID" value="MBB5997980.1"/>
    <property type="molecule type" value="Genomic_DNA"/>
</dbReference>
<evidence type="ECO:0000256" key="2">
    <source>
        <dbReference type="SAM" id="Phobius"/>
    </source>
</evidence>
<keyword evidence="2" id="KW-1133">Transmembrane helix</keyword>
<sequence>MRSVLAYTAARLLLFAVAFAVLYLLGARGLLAAAIAVMVSGLLSYVLLSARRDAMSASVAGGMARMRGVRARLEAGAAKEDDARPFAAPDAGAAPQDAAGQAGQDGRAAPDAPDGPPEPQAESPSGEGGSGDGPRSGTPEEAR</sequence>
<evidence type="ECO:0000256" key="1">
    <source>
        <dbReference type="SAM" id="MobiDB-lite"/>
    </source>
</evidence>
<evidence type="ECO:0000313" key="3">
    <source>
        <dbReference type="EMBL" id="MBB5997980.1"/>
    </source>
</evidence>
<dbReference type="AlphaFoldDB" id="A0A841EBW9"/>
<organism evidence="3 4">
    <name type="scientific">Streptomonospora salina</name>
    <dbReference type="NCBI Taxonomy" id="104205"/>
    <lineage>
        <taxon>Bacteria</taxon>
        <taxon>Bacillati</taxon>
        <taxon>Actinomycetota</taxon>
        <taxon>Actinomycetes</taxon>
        <taxon>Streptosporangiales</taxon>
        <taxon>Nocardiopsidaceae</taxon>
        <taxon>Streptomonospora</taxon>
    </lineage>
</organism>
<feature type="compositionally biased region" description="Basic and acidic residues" evidence="1">
    <location>
        <begin position="74"/>
        <end position="84"/>
    </location>
</feature>
<name>A0A841EBW9_9ACTN</name>
<dbReference type="Pfam" id="PF14012">
    <property type="entry name" value="DUF4229"/>
    <property type="match status" value="1"/>
</dbReference>
<dbReference type="Proteomes" id="UP000578077">
    <property type="component" value="Unassembled WGS sequence"/>
</dbReference>
<comment type="caution">
    <text evidence="3">The sequence shown here is derived from an EMBL/GenBank/DDBJ whole genome shotgun (WGS) entry which is preliminary data.</text>
</comment>
<keyword evidence="4" id="KW-1185">Reference proteome</keyword>
<keyword evidence="2" id="KW-0812">Transmembrane</keyword>
<accession>A0A841EBW9</accession>
<keyword evidence="2" id="KW-0472">Membrane</keyword>
<protein>
    <recommendedName>
        <fullName evidence="5">DUF4229 domain-containing protein</fullName>
    </recommendedName>
</protein>
<proteinExistence type="predicted"/>
<gene>
    <name evidence="3" type="ORF">HNR25_001731</name>
</gene>
<feature type="transmembrane region" description="Helical" evidence="2">
    <location>
        <begin position="30"/>
        <end position="48"/>
    </location>
</feature>